<keyword evidence="3" id="KW-1185">Reference proteome</keyword>
<dbReference type="RefSeq" id="WP_311668075.1">
    <property type="nucleotide sequence ID" value="NZ_JAVREO010000009.1"/>
</dbReference>
<dbReference type="Proteomes" id="UP001183410">
    <property type="component" value="Unassembled WGS sequence"/>
</dbReference>
<comment type="caution">
    <text evidence="2">The sequence shown here is derived from an EMBL/GenBank/DDBJ whole genome shotgun (WGS) entry which is preliminary data.</text>
</comment>
<gene>
    <name evidence="2" type="ORF">RM844_17060</name>
</gene>
<accession>A0ABU2JSM3</accession>
<sequence length="75" mass="9052">MESDEIETRFTYPSPGDRDKDMQRHRRICTEFKRLAHELNEVLPFSRETVVTFARLEEAHIWAHIAIARHDHDRH</sequence>
<organism evidence="2 3">
    <name type="scientific">Streptomyces chisholmiae</name>
    <dbReference type="NCBI Taxonomy" id="3075540"/>
    <lineage>
        <taxon>Bacteria</taxon>
        <taxon>Bacillati</taxon>
        <taxon>Actinomycetota</taxon>
        <taxon>Actinomycetes</taxon>
        <taxon>Kitasatosporales</taxon>
        <taxon>Streptomycetaceae</taxon>
        <taxon>Streptomyces</taxon>
    </lineage>
</organism>
<feature type="region of interest" description="Disordered" evidence="1">
    <location>
        <begin position="1"/>
        <end position="23"/>
    </location>
</feature>
<name>A0ABU2JSM3_9ACTN</name>
<proteinExistence type="predicted"/>
<protein>
    <submittedName>
        <fullName evidence="2">Uncharacterized protein</fullName>
    </submittedName>
</protein>
<evidence type="ECO:0000313" key="2">
    <source>
        <dbReference type="EMBL" id="MDT0267992.1"/>
    </source>
</evidence>
<reference evidence="3" key="1">
    <citation type="submission" date="2023-07" db="EMBL/GenBank/DDBJ databases">
        <title>30 novel species of actinomycetes from the DSMZ collection.</title>
        <authorList>
            <person name="Nouioui I."/>
        </authorList>
    </citation>
    <scope>NUCLEOTIDE SEQUENCE [LARGE SCALE GENOMIC DNA]</scope>
    <source>
        <strain evidence="3">DSM 44915</strain>
    </source>
</reference>
<evidence type="ECO:0000256" key="1">
    <source>
        <dbReference type="SAM" id="MobiDB-lite"/>
    </source>
</evidence>
<dbReference type="EMBL" id="JAVREO010000009">
    <property type="protein sequence ID" value="MDT0267992.1"/>
    <property type="molecule type" value="Genomic_DNA"/>
</dbReference>
<evidence type="ECO:0000313" key="3">
    <source>
        <dbReference type="Proteomes" id="UP001183410"/>
    </source>
</evidence>